<evidence type="ECO:0000313" key="12">
    <source>
        <dbReference type="Proteomes" id="UP001224775"/>
    </source>
</evidence>
<proteinExistence type="inferred from homology"/>
<evidence type="ECO:0000256" key="1">
    <source>
        <dbReference type="ARBA" id="ARBA00004137"/>
    </source>
</evidence>
<sequence>MLFDSVGFLRGGEGRAFASEEEIVDHLPALKEACAKHCPAQNKAYEDCKGRIAKLGEGDCEAWYFDVLHCVDHCVAPQAFKKLK</sequence>
<dbReference type="AlphaFoldDB" id="A0AAD9DI83"/>
<dbReference type="Proteomes" id="UP001224775">
    <property type="component" value="Unassembled WGS sequence"/>
</dbReference>
<reference evidence="11" key="1">
    <citation type="submission" date="2023-06" db="EMBL/GenBank/DDBJ databases">
        <title>Survivors Of The Sea: Transcriptome response of Skeletonema marinoi to long-term dormancy.</title>
        <authorList>
            <person name="Pinder M.I.M."/>
            <person name="Kourtchenko O."/>
            <person name="Robertson E.K."/>
            <person name="Larsson T."/>
            <person name="Maumus F."/>
            <person name="Osuna-Cruz C.M."/>
            <person name="Vancaester E."/>
            <person name="Stenow R."/>
            <person name="Vandepoele K."/>
            <person name="Ploug H."/>
            <person name="Bruchert V."/>
            <person name="Godhe A."/>
            <person name="Topel M."/>
        </authorList>
    </citation>
    <scope>NUCLEOTIDE SEQUENCE</scope>
    <source>
        <strain evidence="11">R05AC</strain>
    </source>
</reference>
<evidence type="ECO:0000256" key="2">
    <source>
        <dbReference type="ARBA" id="ARBA00006498"/>
    </source>
</evidence>
<keyword evidence="3" id="KW-0813">Transport</keyword>
<dbReference type="Gene3D" id="1.10.287.20">
    <property type="entry name" value="Ubiquinol-cytochrome C reductase hinge domain"/>
    <property type="match status" value="1"/>
</dbReference>
<dbReference type="EMBL" id="JATAAI010000003">
    <property type="protein sequence ID" value="KAK1746730.1"/>
    <property type="molecule type" value="Genomic_DNA"/>
</dbReference>
<dbReference type="Pfam" id="PF02320">
    <property type="entry name" value="UCR_hinge"/>
    <property type="match status" value="1"/>
</dbReference>
<comment type="subcellular location">
    <subcellularLocation>
        <location evidence="1">Mitochondrion inner membrane</location>
        <topology evidence="1">Peripheral membrane protein</topology>
        <orientation evidence="1">Intermembrane side</orientation>
    </subcellularLocation>
</comment>
<dbReference type="PANTHER" id="PTHR15336">
    <property type="entry name" value="UBIQUINOL-CYTOCHROME C REDUCTASE COMPLEX 7.8 KDA PROTEIN"/>
    <property type="match status" value="1"/>
</dbReference>
<accession>A0AAD9DI83</accession>
<dbReference type="FunFam" id="1.10.287.20:FF:000001">
    <property type="entry name" value="Cytochrome b-c1 complex subunit 6"/>
    <property type="match status" value="1"/>
</dbReference>
<keyword evidence="4" id="KW-0679">Respiratory chain</keyword>
<dbReference type="InterPro" id="IPR036811">
    <property type="entry name" value="Ubol_cytC_Rdtase_hinge_dom_sf"/>
</dbReference>
<comment type="similarity">
    <text evidence="2">Belongs to the UQCRH/QCR6 family.</text>
</comment>
<evidence type="ECO:0000256" key="7">
    <source>
        <dbReference type="ARBA" id="ARBA00023128"/>
    </source>
</evidence>
<dbReference type="GO" id="GO:0006122">
    <property type="term" value="P:mitochondrial electron transport, ubiquinol to cytochrome c"/>
    <property type="evidence" value="ECO:0007669"/>
    <property type="project" value="InterPro"/>
</dbReference>
<evidence type="ECO:0000256" key="8">
    <source>
        <dbReference type="ARBA" id="ARBA00023136"/>
    </source>
</evidence>
<evidence type="ECO:0000256" key="9">
    <source>
        <dbReference type="ARBA" id="ARBA00023157"/>
    </source>
</evidence>
<dbReference type="GO" id="GO:0005743">
    <property type="term" value="C:mitochondrial inner membrane"/>
    <property type="evidence" value="ECO:0007669"/>
    <property type="project" value="UniProtKB-SubCell"/>
</dbReference>
<evidence type="ECO:0000256" key="3">
    <source>
        <dbReference type="ARBA" id="ARBA00022448"/>
    </source>
</evidence>
<gene>
    <name evidence="11" type="ORF">QTG54_002074</name>
</gene>
<keyword evidence="9" id="KW-1015">Disulfide bond</keyword>
<name>A0AAD9DI83_9STRA</name>
<evidence type="ECO:0000256" key="5">
    <source>
        <dbReference type="ARBA" id="ARBA00022792"/>
    </source>
</evidence>
<dbReference type="InterPro" id="IPR003422">
    <property type="entry name" value="Cyt_b-c1_6"/>
</dbReference>
<comment type="caution">
    <text evidence="11">The sequence shown here is derived from an EMBL/GenBank/DDBJ whole genome shotgun (WGS) entry which is preliminary data.</text>
</comment>
<feature type="domain" description="Ubiquinol-cytochrome C reductase hinge" evidence="10">
    <location>
        <begin position="25"/>
        <end position="84"/>
    </location>
</feature>
<evidence type="ECO:0000256" key="4">
    <source>
        <dbReference type="ARBA" id="ARBA00022660"/>
    </source>
</evidence>
<dbReference type="InterPro" id="IPR023184">
    <property type="entry name" value="Ubol_cytC_Rdtase_hinge_dom"/>
</dbReference>
<dbReference type="PANTHER" id="PTHR15336:SF0">
    <property type="entry name" value="CYTOCHROME B-C1 COMPLEX SUBUNIT 6, MITOCHONDRIAL"/>
    <property type="match status" value="1"/>
</dbReference>
<organism evidence="11 12">
    <name type="scientific">Skeletonema marinoi</name>
    <dbReference type="NCBI Taxonomy" id="267567"/>
    <lineage>
        <taxon>Eukaryota</taxon>
        <taxon>Sar</taxon>
        <taxon>Stramenopiles</taxon>
        <taxon>Ochrophyta</taxon>
        <taxon>Bacillariophyta</taxon>
        <taxon>Coscinodiscophyceae</taxon>
        <taxon>Thalassiosirophycidae</taxon>
        <taxon>Thalassiosirales</taxon>
        <taxon>Skeletonemataceae</taxon>
        <taxon>Skeletonema</taxon>
        <taxon>Skeletonema marinoi-dohrnii complex</taxon>
    </lineage>
</organism>
<keyword evidence="12" id="KW-1185">Reference proteome</keyword>
<evidence type="ECO:0000313" key="11">
    <source>
        <dbReference type="EMBL" id="KAK1746730.1"/>
    </source>
</evidence>
<keyword evidence="6" id="KW-0249">Electron transport</keyword>
<keyword evidence="7" id="KW-0496">Mitochondrion</keyword>
<evidence type="ECO:0000256" key="6">
    <source>
        <dbReference type="ARBA" id="ARBA00022982"/>
    </source>
</evidence>
<keyword evidence="5" id="KW-0999">Mitochondrion inner membrane</keyword>
<protein>
    <submittedName>
        <fullName evidence="11">Cytochrome b-c1 complex subunit 6</fullName>
    </submittedName>
</protein>
<keyword evidence="8" id="KW-0472">Membrane</keyword>
<evidence type="ECO:0000259" key="10">
    <source>
        <dbReference type="Pfam" id="PF02320"/>
    </source>
</evidence>
<dbReference type="SUPFAM" id="SSF81531">
    <property type="entry name" value="Non-heme 11 kDa protein of cytochrome bc1 complex (Ubiquinol-cytochrome c reductase)"/>
    <property type="match status" value="1"/>
</dbReference>